<dbReference type="InterPro" id="IPR025161">
    <property type="entry name" value="IS402-like_dom"/>
</dbReference>
<proteinExistence type="predicted"/>
<organism evidence="2">
    <name type="scientific">viral metagenome</name>
    <dbReference type="NCBI Taxonomy" id="1070528"/>
    <lineage>
        <taxon>unclassified sequences</taxon>
        <taxon>metagenomes</taxon>
        <taxon>organismal metagenomes</taxon>
    </lineage>
</organism>
<evidence type="ECO:0000313" key="2">
    <source>
        <dbReference type="EMBL" id="QHS97777.1"/>
    </source>
</evidence>
<accession>A0A6C0BZL2</accession>
<evidence type="ECO:0000259" key="1">
    <source>
        <dbReference type="Pfam" id="PF13340"/>
    </source>
</evidence>
<feature type="domain" description="Insertion element IS402-like" evidence="1">
    <location>
        <begin position="23"/>
        <end position="81"/>
    </location>
</feature>
<reference evidence="2" key="1">
    <citation type="journal article" date="2020" name="Nature">
        <title>Giant virus diversity and host interactions through global metagenomics.</title>
        <authorList>
            <person name="Schulz F."/>
            <person name="Roux S."/>
            <person name="Paez-Espino D."/>
            <person name="Jungbluth S."/>
            <person name="Walsh D.A."/>
            <person name="Denef V.J."/>
            <person name="McMahon K.D."/>
            <person name="Konstantinidis K.T."/>
            <person name="Eloe-Fadrosh E.A."/>
            <person name="Kyrpides N.C."/>
            <person name="Woyke T."/>
        </authorList>
    </citation>
    <scope>NUCLEOTIDE SEQUENCE</scope>
    <source>
        <strain evidence="2">GVMAG-M-3300020182-33</strain>
    </source>
</reference>
<dbReference type="AlphaFoldDB" id="A0A6C0BZL2"/>
<name>A0A6C0BZL2_9ZZZZ</name>
<protein>
    <recommendedName>
        <fullName evidence="1">Insertion element IS402-like domain-containing protein</fullName>
    </recommendedName>
</protein>
<dbReference type="EMBL" id="MN739303">
    <property type="protein sequence ID" value="QHS97777.1"/>
    <property type="molecule type" value="Genomic_DNA"/>
</dbReference>
<sequence>MQSASTRNAIAHAVHSYETQRIRTPQGRRRKLSVAYILERIFYVCNTECQWSQLEVPESSYKTVYHYFNLWFEARLFENVFYAGLTVRQPVGGFVVVDSENRHNARRKAQRRDYVE</sequence>
<dbReference type="Pfam" id="PF13340">
    <property type="entry name" value="DUF4096"/>
    <property type="match status" value="1"/>
</dbReference>